<dbReference type="EMBL" id="SRMO01000028">
    <property type="protein sequence ID" value="TGG94823.1"/>
    <property type="molecule type" value="Genomic_DNA"/>
</dbReference>
<comment type="caution">
    <text evidence="1">The sequence shown here is derived from an EMBL/GenBank/DDBJ whole genome shotgun (WGS) entry which is preliminary data.</text>
</comment>
<organism evidence="1 2">
    <name type="scientific">Aphanocapsa feldmannii 277cV</name>
    <dbReference type="NCBI Taxonomy" id="2507553"/>
    <lineage>
        <taxon>Bacteria</taxon>
        <taxon>Bacillati</taxon>
        <taxon>Cyanobacteriota</taxon>
        <taxon>Cyanophyceae</taxon>
        <taxon>Oscillatoriophycideae</taxon>
        <taxon>Chroococcales</taxon>
        <taxon>Microcystaceae</taxon>
        <taxon>Aphanocapsa</taxon>
    </lineage>
</organism>
<reference evidence="1 2" key="1">
    <citation type="journal article" date="2019" name="mSystems">
        <title>Life at home and on the roam: Genomic adaptions reflect the dual lifestyle of an intracellular, facultative symbiont.</title>
        <authorList>
            <person name="Burgsdorf I."/>
        </authorList>
    </citation>
    <scope>NUCLEOTIDE SEQUENCE [LARGE SCALE GENOMIC DNA]</scope>
    <source>
        <strain evidence="1">277cV</strain>
    </source>
</reference>
<proteinExistence type="predicted"/>
<dbReference type="Proteomes" id="UP000317990">
    <property type="component" value="Unassembled WGS sequence"/>
</dbReference>
<evidence type="ECO:0000313" key="2">
    <source>
        <dbReference type="Proteomes" id="UP000317990"/>
    </source>
</evidence>
<dbReference type="AlphaFoldDB" id="A0A524RQM9"/>
<evidence type="ECO:0000313" key="1">
    <source>
        <dbReference type="EMBL" id="TGG94823.1"/>
    </source>
</evidence>
<gene>
    <name evidence="1" type="ORF">ERJ67_01610</name>
</gene>
<accession>A0A524RQM9</accession>
<sequence length="525" mass="58483">MSATPCTPRQLREAIVATLPADPAAEHGQQGPERQSQLYLPSSHTRALRLESSLVIGGRGVGKSVWSEALQGNVQESGVLPPGFFPAYSLSVQPGCGISPKRNIYPDPDTFDALLARSFPAFAIWRGVLCRALAQVAGQDCLPKDSWESTVGWVQTSPEDVARLIEDSDRILQQRGQGLLLVFDALDRVSSSGRWSVVDKAIGDLMRLVLQLKGSRRIHAKVFLRTDQYERGNFAGIPDFSKLQSTRVELIWSASDLHGLLWQTLTNGGPGAARDQFRSWCDDLSRQGNTWSDLPRQGNLLFDPPAMSSGSGAGRWPIPQELQRNQRVQRRIFQELAGPWMGKDRRRGVPYVWIVNHLADGQGQTTPRSFLAALRHAAEDSLERYCDHPLALHYDSLKRGVQAASQIRIDELAEDHAWMRDVMRPLAGIMVPCSKDDVLARWRNEWGALQSDGSSQPSEVSRLVESLPESLARDDWPGVLKYLEQLGLITWLRDGRLNMPDLFRVGFRLGRRGGIKPALRHSRSA</sequence>
<name>A0A524RQM9_9CHRO</name>
<protein>
    <submittedName>
        <fullName evidence="1">Uncharacterized protein</fullName>
    </submittedName>
</protein>